<dbReference type="PIRSF" id="PIRSF000477">
    <property type="entry name" value="PurNPase"/>
    <property type="match status" value="1"/>
</dbReference>
<keyword evidence="4 5" id="KW-0808">Transferase</keyword>
<proteinExistence type="inferred from homology"/>
<dbReference type="Pfam" id="PF01048">
    <property type="entry name" value="PNP_UDP_1"/>
    <property type="match status" value="1"/>
</dbReference>
<dbReference type="InterPro" id="IPR011270">
    <property type="entry name" value="Pur_Nuc_Pase_Ino/Guo-sp"/>
</dbReference>
<dbReference type="SUPFAM" id="SSF53167">
    <property type="entry name" value="Purine and uridine phosphorylases"/>
    <property type="match status" value="1"/>
</dbReference>
<dbReference type="CDD" id="cd09009">
    <property type="entry name" value="PNP-EcPNPII_like"/>
    <property type="match status" value="1"/>
</dbReference>
<evidence type="ECO:0000256" key="4">
    <source>
        <dbReference type="ARBA" id="ARBA00022679"/>
    </source>
</evidence>
<protein>
    <recommendedName>
        <fullName evidence="5">Purine nucleoside phosphorylase</fullName>
        <ecNumber evidence="5">2.4.2.1</ecNumber>
    </recommendedName>
    <alternativeName>
        <fullName evidence="5">Inosine-guanosine phosphorylase</fullName>
    </alternativeName>
</protein>
<evidence type="ECO:0000313" key="8">
    <source>
        <dbReference type="Proteomes" id="UP000242616"/>
    </source>
</evidence>
<dbReference type="InterPro" id="IPR011268">
    <property type="entry name" value="Purine_phosphorylase"/>
</dbReference>
<comment type="caution">
    <text evidence="7">The sequence shown here is derived from an EMBL/GenBank/DDBJ whole genome shotgun (WGS) entry which is preliminary data.</text>
</comment>
<dbReference type="RefSeq" id="WP_077198668.1">
    <property type="nucleotide sequence ID" value="NZ_LBFC01000022.1"/>
</dbReference>
<evidence type="ECO:0000256" key="3">
    <source>
        <dbReference type="ARBA" id="ARBA00022676"/>
    </source>
</evidence>
<name>A0ABX3IHL6_9BACT</name>
<feature type="domain" description="Nucleoside phosphorylase" evidence="6">
    <location>
        <begin position="21"/>
        <end position="262"/>
    </location>
</feature>
<evidence type="ECO:0000256" key="1">
    <source>
        <dbReference type="ARBA" id="ARBA00005058"/>
    </source>
</evidence>
<dbReference type="NCBIfam" id="NF006054">
    <property type="entry name" value="PRK08202.1"/>
    <property type="match status" value="1"/>
</dbReference>
<dbReference type="PANTHER" id="PTHR11904:SF9">
    <property type="entry name" value="PURINE NUCLEOSIDE PHOSPHORYLASE-RELATED"/>
    <property type="match status" value="1"/>
</dbReference>
<dbReference type="Proteomes" id="UP000242616">
    <property type="component" value="Unassembled WGS sequence"/>
</dbReference>
<dbReference type="PANTHER" id="PTHR11904">
    <property type="entry name" value="METHYLTHIOADENOSINE/PURINE NUCLEOSIDE PHOSPHORYLASE"/>
    <property type="match status" value="1"/>
</dbReference>
<sequence>MKEKILQTVEYIRAKVDFKPDIGLILGSGLGFLADKIEDSNEIAYEEIPNFPHSTVAGHEGKLVFGKLSGKRVVVLKGRFHLYEGWSPEVIKFVIYVLNKLGVKKLIITNAAGGINKLLKPGDIVLVKDIINFQFKNPLRGPNYEEFGPRFPDMSTILDKEWTERLKESFDLPQGVYMAVLGPSYETPAEIRAFRKLGADVVGMSTVPEIIAAKHCGIDCLVLSCVTNMAAGVLDQPLSHKEVVEVANRVKDKFSKIVLKSLEVA</sequence>
<keyword evidence="8" id="KW-1185">Reference proteome</keyword>
<comment type="similarity">
    <text evidence="2 5">Belongs to the PNP/MTAP phosphorylase family.</text>
</comment>
<dbReference type="EMBL" id="LBFC01000022">
    <property type="protein sequence ID" value="ONN26813.1"/>
    <property type="molecule type" value="Genomic_DNA"/>
</dbReference>
<dbReference type="NCBIfam" id="TIGR01697">
    <property type="entry name" value="PNPH-PUNA-XAPA"/>
    <property type="match status" value="1"/>
</dbReference>
<evidence type="ECO:0000256" key="2">
    <source>
        <dbReference type="ARBA" id="ARBA00006751"/>
    </source>
</evidence>
<evidence type="ECO:0000313" key="7">
    <source>
        <dbReference type="EMBL" id="ONN26813.1"/>
    </source>
</evidence>
<accession>A0ABX3IHL6</accession>
<dbReference type="NCBIfam" id="TIGR01700">
    <property type="entry name" value="PNPH"/>
    <property type="match status" value="1"/>
</dbReference>
<dbReference type="Gene3D" id="3.40.50.1580">
    <property type="entry name" value="Nucleoside phosphorylase domain"/>
    <property type="match status" value="1"/>
</dbReference>
<evidence type="ECO:0000259" key="6">
    <source>
        <dbReference type="Pfam" id="PF01048"/>
    </source>
</evidence>
<evidence type="ECO:0000256" key="5">
    <source>
        <dbReference type="PIRNR" id="PIRNR000477"/>
    </source>
</evidence>
<keyword evidence="3 5" id="KW-0328">Glycosyltransferase</keyword>
<dbReference type="InterPro" id="IPR035994">
    <property type="entry name" value="Nucleoside_phosphorylase_sf"/>
</dbReference>
<comment type="function">
    <text evidence="5">The purine nucleoside phosphorylases catalyze the phosphorolytic breakdown of the N-glycosidic bond in the beta-(deoxy)ribonucleoside molecules, with the formation of the corresponding free purine bases and pentose-1-phosphate.</text>
</comment>
<dbReference type="InterPro" id="IPR000845">
    <property type="entry name" value="Nucleoside_phosphorylase_d"/>
</dbReference>
<comment type="pathway">
    <text evidence="1 5">Purine metabolism; purine nucleoside salvage.</text>
</comment>
<reference evidence="7 8" key="1">
    <citation type="submission" date="2015-06" db="EMBL/GenBank/DDBJ databases">
        <title>Genome sequencing of Thermotogales isolates from hydrothermal vents.</title>
        <authorList>
            <person name="Haverkamp T.H."/>
            <person name="Kublanov I.V."/>
            <person name="Nesbo C.L."/>
        </authorList>
    </citation>
    <scope>NUCLEOTIDE SEQUENCE [LARGE SCALE GENOMIC DNA]</scope>
    <source>
        <strain evidence="8">ik275mar</strain>
    </source>
</reference>
<gene>
    <name evidence="7" type="ORF">XJ44_08085</name>
</gene>
<dbReference type="EC" id="2.4.2.1" evidence="5"/>
<organism evidence="7 8">
    <name type="scientific">Thermosipho affectus</name>
    <dbReference type="NCBI Taxonomy" id="660294"/>
    <lineage>
        <taxon>Bacteria</taxon>
        <taxon>Thermotogati</taxon>
        <taxon>Thermotogota</taxon>
        <taxon>Thermotogae</taxon>
        <taxon>Thermotogales</taxon>
        <taxon>Fervidobacteriaceae</taxon>
        <taxon>Thermosipho</taxon>
    </lineage>
</organism>